<sequence length="215" mass="23643">MNNSPVVRFAPHLMLIAVIAFTAVCTAAQFWRTDLNWIKIPLSTYLAGPGGVYVRAVYYLMAIALLAFALATYIATTPARRTALGSLLFAAAGLILPVVAITELFHGTPYYGLAHVTHKVTSLATFLWLSFGMLLVSSRWRRDPRMQQGSLPGVVLAWAATFVLWFQVLVSGLPNGLMEKLAIVLILLWLAWAARQLLTAHPKQQRTLGRLGRLG</sequence>
<keyword evidence="1" id="KW-0472">Membrane</keyword>
<keyword evidence="3" id="KW-1185">Reference proteome</keyword>
<dbReference type="EMBL" id="JADIKE010000039">
    <property type="protein sequence ID" value="MBM7127766.1"/>
    <property type="molecule type" value="Genomic_DNA"/>
</dbReference>
<gene>
    <name evidence="2" type="ORF">ISP19_20520</name>
</gene>
<dbReference type="Proteomes" id="UP001430149">
    <property type="component" value="Unassembled WGS sequence"/>
</dbReference>
<organism evidence="2 3">
    <name type="scientific">Dyella flava</name>
    <dbReference type="NCBI Taxonomy" id="1920170"/>
    <lineage>
        <taxon>Bacteria</taxon>
        <taxon>Pseudomonadati</taxon>
        <taxon>Pseudomonadota</taxon>
        <taxon>Gammaproteobacteria</taxon>
        <taxon>Lysobacterales</taxon>
        <taxon>Rhodanobacteraceae</taxon>
        <taxon>Dyella</taxon>
    </lineage>
</organism>
<keyword evidence="1" id="KW-0812">Transmembrane</keyword>
<evidence type="ECO:0000256" key="1">
    <source>
        <dbReference type="SAM" id="Phobius"/>
    </source>
</evidence>
<feature type="transmembrane region" description="Helical" evidence="1">
    <location>
        <begin position="12"/>
        <end position="32"/>
    </location>
</feature>
<reference evidence="2" key="1">
    <citation type="submission" date="2020-10" db="EMBL/GenBank/DDBJ databases">
        <title>Phylogeny of dyella-like bacteria.</title>
        <authorList>
            <person name="Fu J."/>
        </authorList>
    </citation>
    <scope>NUCLEOTIDE SEQUENCE</scope>
    <source>
        <strain evidence="2">DHOC52</strain>
    </source>
</reference>
<evidence type="ECO:0000313" key="3">
    <source>
        <dbReference type="Proteomes" id="UP001430149"/>
    </source>
</evidence>
<dbReference type="Pfam" id="PF06197">
    <property type="entry name" value="DUF998"/>
    <property type="match status" value="1"/>
</dbReference>
<dbReference type="RefSeq" id="WP_204684268.1">
    <property type="nucleotide sequence ID" value="NZ_BSNR01000014.1"/>
</dbReference>
<protein>
    <submittedName>
        <fullName evidence="2">DUF998 domain-containing protein</fullName>
    </submittedName>
</protein>
<feature type="transmembrane region" description="Helical" evidence="1">
    <location>
        <begin position="120"/>
        <end position="137"/>
    </location>
</feature>
<feature type="transmembrane region" description="Helical" evidence="1">
    <location>
        <begin position="181"/>
        <end position="198"/>
    </location>
</feature>
<comment type="caution">
    <text evidence="2">The sequence shown here is derived from an EMBL/GenBank/DDBJ whole genome shotgun (WGS) entry which is preliminary data.</text>
</comment>
<evidence type="ECO:0000313" key="2">
    <source>
        <dbReference type="EMBL" id="MBM7127766.1"/>
    </source>
</evidence>
<name>A0ABS2K9D8_9GAMM</name>
<feature type="transmembrane region" description="Helical" evidence="1">
    <location>
        <begin position="52"/>
        <end position="75"/>
    </location>
</feature>
<feature type="transmembrane region" description="Helical" evidence="1">
    <location>
        <begin position="149"/>
        <end position="169"/>
    </location>
</feature>
<accession>A0ABS2K9D8</accession>
<dbReference type="InterPro" id="IPR009339">
    <property type="entry name" value="DUF998"/>
</dbReference>
<feature type="transmembrane region" description="Helical" evidence="1">
    <location>
        <begin position="87"/>
        <end position="108"/>
    </location>
</feature>
<proteinExistence type="predicted"/>
<keyword evidence="1" id="KW-1133">Transmembrane helix</keyword>